<dbReference type="InterPro" id="IPR002034">
    <property type="entry name" value="AIPM/Hcit_synth_CS"/>
</dbReference>
<proteinExistence type="predicted"/>
<dbReference type="PANTHER" id="PTHR10277:SF9">
    <property type="entry name" value="2-ISOPROPYLMALATE SYNTHASE 1, CHLOROPLASTIC-RELATED"/>
    <property type="match status" value="1"/>
</dbReference>
<comment type="caution">
    <text evidence="8">The sequence shown here is derived from an EMBL/GenBank/DDBJ whole genome shotgun (WGS) entry which is preliminary data.</text>
</comment>
<evidence type="ECO:0000256" key="1">
    <source>
        <dbReference type="ARBA" id="ARBA00004689"/>
    </source>
</evidence>
<comment type="pathway">
    <text evidence="1">Amino-acid biosynthesis; L-leucine biosynthesis; L-leucine from 3-methyl-2-oxobutanoate: step 1/4.</text>
</comment>
<dbReference type="PROSITE" id="PS00816">
    <property type="entry name" value="AIPM_HOMOCIT_SYNTH_2"/>
    <property type="match status" value="1"/>
</dbReference>
<protein>
    <recommendedName>
        <fullName evidence="2">2-isopropylmalate synthase</fullName>
        <ecNumber evidence="2">2.3.3.13</ecNumber>
    </recommendedName>
</protein>
<sequence>MSPAAADLLHSWNPRADAALRGVRIEDDVRESLQSVAVRRPSLGHRTHLLDLAAAVGVHVSFLGFPAASHNEYEQCAALVRHIVDNGLDIEPVLMARAVPSDLTPLLEIGQSTGAPVLADLYLSTSPLRCHVEDWSLPDMLHRLQRVARRATAEGLDFRIAFEDSTRTPPDVLADCITAAVDVGARCVVLNDTVGQCLPEGAARHTEFAREVLSRAGSDAVLAWHGHNDRGLALANSLAAARAGAGVISGTFLGLGERTGNLALEQFIAVLAEAGHTDFDLKRLPEMCAAVAEVLHVDVPAHQPLVGADAFSTATGTHATALVKARAMGRDFEDLIYSAVEAASLGREQTLLMGPNSSGRSIATILGEMGLPADDAAVAAVLDHCKQRATTLRGREEAARVLDLAARPSPHTVPPA</sequence>
<evidence type="ECO:0000256" key="6">
    <source>
        <dbReference type="ARBA" id="ARBA00023304"/>
    </source>
</evidence>
<organism evidence="8 9">
    <name type="scientific">Streptomyces litmocidini</name>
    <dbReference type="NCBI Taxonomy" id="67318"/>
    <lineage>
        <taxon>Bacteria</taxon>
        <taxon>Bacillati</taxon>
        <taxon>Actinomycetota</taxon>
        <taxon>Actinomycetes</taxon>
        <taxon>Kitasatosporales</taxon>
        <taxon>Streptomycetaceae</taxon>
        <taxon>Streptomyces</taxon>
    </lineage>
</organism>
<keyword evidence="9" id="KW-1185">Reference proteome</keyword>
<keyword evidence="6" id="KW-0100">Branched-chain amino acid biosynthesis</keyword>
<evidence type="ECO:0000256" key="4">
    <source>
        <dbReference type="ARBA" id="ARBA00022679"/>
    </source>
</evidence>
<dbReference type="RefSeq" id="WP_398709089.1">
    <property type="nucleotide sequence ID" value="NZ_JBIRUI010000005.1"/>
</dbReference>
<dbReference type="CDD" id="cd03174">
    <property type="entry name" value="DRE_TIM_metallolyase"/>
    <property type="match status" value="1"/>
</dbReference>
<dbReference type="SUPFAM" id="SSF51569">
    <property type="entry name" value="Aldolase"/>
    <property type="match status" value="1"/>
</dbReference>
<keyword evidence="4" id="KW-0808">Transferase</keyword>
<dbReference type="EMBL" id="JBIRUI010000005">
    <property type="protein sequence ID" value="MFI1714582.1"/>
    <property type="molecule type" value="Genomic_DNA"/>
</dbReference>
<dbReference type="Gene3D" id="3.20.20.70">
    <property type="entry name" value="Aldolase class I"/>
    <property type="match status" value="1"/>
</dbReference>
<accession>A0ABW7U871</accession>
<dbReference type="EC" id="2.3.3.13" evidence="2"/>
<feature type="domain" description="Pyruvate carboxyltransferase" evidence="7">
    <location>
        <begin position="22"/>
        <end position="285"/>
    </location>
</feature>
<gene>
    <name evidence="8" type="ORF">ACH407_13545</name>
</gene>
<reference evidence="8 9" key="1">
    <citation type="submission" date="2024-10" db="EMBL/GenBank/DDBJ databases">
        <title>The Natural Products Discovery Center: Release of the First 8490 Sequenced Strains for Exploring Actinobacteria Biosynthetic Diversity.</title>
        <authorList>
            <person name="Kalkreuter E."/>
            <person name="Kautsar S.A."/>
            <person name="Yang D."/>
            <person name="Bader C.D."/>
            <person name="Teijaro C.N."/>
            <person name="Fluegel L."/>
            <person name="Davis C.M."/>
            <person name="Simpson J.R."/>
            <person name="Lauterbach L."/>
            <person name="Steele A.D."/>
            <person name="Gui C."/>
            <person name="Meng S."/>
            <person name="Li G."/>
            <person name="Viehrig K."/>
            <person name="Ye F."/>
            <person name="Su P."/>
            <person name="Kiefer A.F."/>
            <person name="Nichols A."/>
            <person name="Cepeda A.J."/>
            <person name="Yan W."/>
            <person name="Fan B."/>
            <person name="Jiang Y."/>
            <person name="Adhikari A."/>
            <person name="Zheng C.-J."/>
            <person name="Schuster L."/>
            <person name="Cowan T.M."/>
            <person name="Smanski M.J."/>
            <person name="Chevrette M.G."/>
            <person name="De Carvalho L.P.S."/>
            <person name="Shen B."/>
        </authorList>
    </citation>
    <scope>NUCLEOTIDE SEQUENCE [LARGE SCALE GENOMIC DNA]</scope>
    <source>
        <strain evidence="8 9">NPDC020602</strain>
    </source>
</reference>
<keyword evidence="3" id="KW-0028">Amino-acid biosynthesis</keyword>
<dbReference type="PROSITE" id="PS50991">
    <property type="entry name" value="PYR_CT"/>
    <property type="match status" value="1"/>
</dbReference>
<name>A0ABW7U871_9ACTN</name>
<evidence type="ECO:0000313" key="8">
    <source>
        <dbReference type="EMBL" id="MFI1714582.1"/>
    </source>
</evidence>
<evidence type="ECO:0000313" key="9">
    <source>
        <dbReference type="Proteomes" id="UP001611339"/>
    </source>
</evidence>
<evidence type="ECO:0000259" key="7">
    <source>
        <dbReference type="PROSITE" id="PS50991"/>
    </source>
</evidence>
<dbReference type="PANTHER" id="PTHR10277">
    <property type="entry name" value="HOMOCITRATE SYNTHASE-RELATED"/>
    <property type="match status" value="1"/>
</dbReference>
<dbReference type="InterPro" id="IPR013785">
    <property type="entry name" value="Aldolase_TIM"/>
</dbReference>
<evidence type="ECO:0000256" key="5">
    <source>
        <dbReference type="ARBA" id="ARBA00023211"/>
    </source>
</evidence>
<evidence type="ECO:0000256" key="2">
    <source>
        <dbReference type="ARBA" id="ARBA00012973"/>
    </source>
</evidence>
<dbReference type="InterPro" id="IPR050073">
    <property type="entry name" value="2-IPM_HCS-like"/>
</dbReference>
<keyword evidence="5" id="KW-0464">Manganese</keyword>
<dbReference type="InterPro" id="IPR000891">
    <property type="entry name" value="PYR_CT"/>
</dbReference>
<dbReference type="Pfam" id="PF00682">
    <property type="entry name" value="HMGL-like"/>
    <property type="match status" value="1"/>
</dbReference>
<dbReference type="Proteomes" id="UP001611339">
    <property type="component" value="Unassembled WGS sequence"/>
</dbReference>
<evidence type="ECO:0000256" key="3">
    <source>
        <dbReference type="ARBA" id="ARBA00022605"/>
    </source>
</evidence>